<dbReference type="RefSeq" id="WP_307779037.1">
    <property type="nucleotide sequence ID" value="NZ_JAVFKP010000002.1"/>
</dbReference>
<accession>A0ABU0XRU7</accession>
<keyword evidence="10" id="KW-1185">Reference proteome</keyword>
<keyword evidence="7" id="KW-0812">Transmembrane</keyword>
<name>A0ABU0XRU7_9BURK</name>
<evidence type="ECO:0000256" key="4">
    <source>
        <dbReference type="ARBA" id="ARBA00022729"/>
    </source>
</evidence>
<evidence type="ECO:0000313" key="10">
    <source>
        <dbReference type="Proteomes" id="UP001237592"/>
    </source>
</evidence>
<keyword evidence="3" id="KW-0808">Transferase</keyword>
<sequence>MLCNVLRAGDNDVRLPLLQFLSGIIMKKRILAFIGLALLALSLVPLINLSLGKVQKKPGEAWWHRAVLYNLDFALPYWSRALYGFGISTSPSQVTIGRDGWLYLGDQYEQTLTVTRRGSTPADVEAARKIALATAGWEQWLASQGVQAFHIVLGPNKDSVYGDMAPGWAQALKPSATDTLVAGMKPGQYVDVRPAMLKARTEFSQALYYKTDTHWNRLGGWVAMRALGDELARTAPGLQTLSGQQVRPGTASQRNGGDLANFLKLSETLHDSEIPVEIDIGRPVETAKYDFDTGRLLESGGNPEVGAPRTPVLVKSSNALNRKKVLWLRDSFGTAMSPYMAATFSETLQIHYGVTDAAMVVKLVQKYQPDYVFFTVVERDARAPRFEQAPPLHVTAKPANFVAMARGTESSANDLAAVPASRAYRVTGGDAFLTFKLAPAVRAAEASRVTFNLVCDDKSVAVPVQLFWHAADGHPGEALSVRFMATPGSNSIDLATLPAWQPTAMIAGLRIDLDSPDACSMLTIDAVALGR</sequence>
<reference evidence="9 10" key="1">
    <citation type="submission" date="2023-08" db="EMBL/GenBank/DDBJ databases">
        <title>Draft genome sequence of Janthinobacterium lividum.</title>
        <authorList>
            <person name="Chun B.H."/>
            <person name="Lee Y."/>
        </authorList>
    </citation>
    <scope>NUCLEOTIDE SEQUENCE [LARGE SCALE GENOMIC DNA]</scope>
    <source>
        <strain evidence="9 10">AMJK</strain>
    </source>
</reference>
<evidence type="ECO:0000256" key="3">
    <source>
        <dbReference type="ARBA" id="ARBA00022679"/>
    </source>
</evidence>
<evidence type="ECO:0000256" key="2">
    <source>
        <dbReference type="ARBA" id="ARBA00005182"/>
    </source>
</evidence>
<keyword evidence="6" id="KW-0016">Alginate biosynthesis</keyword>
<evidence type="ECO:0000259" key="8">
    <source>
        <dbReference type="Pfam" id="PF16822"/>
    </source>
</evidence>
<keyword evidence="7" id="KW-1133">Transmembrane helix</keyword>
<dbReference type="Pfam" id="PF16822">
    <property type="entry name" value="ALGX"/>
    <property type="match status" value="1"/>
</dbReference>
<keyword evidence="5" id="KW-0574">Periplasm</keyword>
<evidence type="ECO:0000256" key="7">
    <source>
        <dbReference type="SAM" id="Phobius"/>
    </source>
</evidence>
<protein>
    <recommendedName>
        <fullName evidence="8">AlgX/AlgJ SGNH hydrolase-like domain-containing protein</fullName>
    </recommendedName>
</protein>
<keyword evidence="7" id="KW-0472">Membrane</keyword>
<dbReference type="Proteomes" id="UP001237592">
    <property type="component" value="Unassembled WGS sequence"/>
</dbReference>
<keyword evidence="4" id="KW-0732">Signal</keyword>
<evidence type="ECO:0000256" key="6">
    <source>
        <dbReference type="ARBA" id="ARBA00022841"/>
    </source>
</evidence>
<dbReference type="EMBL" id="JAVFKP010000002">
    <property type="protein sequence ID" value="MDQ4626251.1"/>
    <property type="molecule type" value="Genomic_DNA"/>
</dbReference>
<evidence type="ECO:0000313" key="9">
    <source>
        <dbReference type="EMBL" id="MDQ4626251.1"/>
    </source>
</evidence>
<evidence type="ECO:0000256" key="1">
    <source>
        <dbReference type="ARBA" id="ARBA00004418"/>
    </source>
</evidence>
<organism evidence="9 10">
    <name type="scientific">Janthinobacterium lividum</name>
    <dbReference type="NCBI Taxonomy" id="29581"/>
    <lineage>
        <taxon>Bacteria</taxon>
        <taxon>Pseudomonadati</taxon>
        <taxon>Pseudomonadota</taxon>
        <taxon>Betaproteobacteria</taxon>
        <taxon>Burkholderiales</taxon>
        <taxon>Oxalobacteraceae</taxon>
        <taxon>Janthinobacterium</taxon>
    </lineage>
</organism>
<comment type="caution">
    <text evidence="9">The sequence shown here is derived from an EMBL/GenBank/DDBJ whole genome shotgun (WGS) entry which is preliminary data.</text>
</comment>
<dbReference type="InterPro" id="IPR031811">
    <property type="entry name" value="ALGX/ALGJ_SGNH-like"/>
</dbReference>
<feature type="domain" description="AlgX/AlgJ SGNH hydrolase-like" evidence="8">
    <location>
        <begin position="94"/>
        <end position="305"/>
    </location>
</feature>
<gene>
    <name evidence="9" type="ORF">RB624_10185</name>
</gene>
<proteinExistence type="predicted"/>
<feature type="transmembrane region" description="Helical" evidence="7">
    <location>
        <begin position="30"/>
        <end position="51"/>
    </location>
</feature>
<comment type="pathway">
    <text evidence="2">Glycan biosynthesis; alginate biosynthesis.</text>
</comment>
<evidence type="ECO:0000256" key="5">
    <source>
        <dbReference type="ARBA" id="ARBA00022764"/>
    </source>
</evidence>
<comment type="subcellular location">
    <subcellularLocation>
        <location evidence="1">Periplasm</location>
    </subcellularLocation>
</comment>